<dbReference type="InParanoid" id="S8FPJ5"/>
<dbReference type="HOGENOM" id="CLU_015158_0_0_1"/>
<feature type="domain" description="Fungal-type protein kinase" evidence="2">
    <location>
        <begin position="693"/>
        <end position="732"/>
    </location>
</feature>
<dbReference type="SUPFAM" id="SSF56112">
    <property type="entry name" value="Protein kinase-like (PK-like)"/>
    <property type="match status" value="1"/>
</dbReference>
<dbReference type="PANTHER" id="PTHR38248">
    <property type="entry name" value="FUNK1 6"/>
    <property type="match status" value="1"/>
</dbReference>
<dbReference type="InterPro" id="IPR011009">
    <property type="entry name" value="Kinase-like_dom_sf"/>
</dbReference>
<dbReference type="AlphaFoldDB" id="S8FPJ5"/>
<reference evidence="3 4" key="1">
    <citation type="journal article" date="2012" name="Science">
        <title>The Paleozoic origin of enzymatic lignin decomposition reconstructed from 31 fungal genomes.</title>
        <authorList>
            <person name="Floudas D."/>
            <person name="Binder M."/>
            <person name="Riley R."/>
            <person name="Barry K."/>
            <person name="Blanchette R.A."/>
            <person name="Henrissat B."/>
            <person name="Martinez A.T."/>
            <person name="Otillar R."/>
            <person name="Spatafora J.W."/>
            <person name="Yadav J.S."/>
            <person name="Aerts A."/>
            <person name="Benoit I."/>
            <person name="Boyd A."/>
            <person name="Carlson A."/>
            <person name="Copeland A."/>
            <person name="Coutinho P.M."/>
            <person name="de Vries R.P."/>
            <person name="Ferreira P."/>
            <person name="Findley K."/>
            <person name="Foster B."/>
            <person name="Gaskell J."/>
            <person name="Glotzer D."/>
            <person name="Gorecki P."/>
            <person name="Heitman J."/>
            <person name="Hesse C."/>
            <person name="Hori C."/>
            <person name="Igarashi K."/>
            <person name="Jurgens J.A."/>
            <person name="Kallen N."/>
            <person name="Kersten P."/>
            <person name="Kohler A."/>
            <person name="Kuees U."/>
            <person name="Kumar T.K.A."/>
            <person name="Kuo A."/>
            <person name="LaButti K."/>
            <person name="Larrondo L.F."/>
            <person name="Lindquist E."/>
            <person name="Ling A."/>
            <person name="Lombard V."/>
            <person name="Lucas S."/>
            <person name="Lundell T."/>
            <person name="Martin R."/>
            <person name="McLaughlin D.J."/>
            <person name="Morgenstern I."/>
            <person name="Morin E."/>
            <person name="Murat C."/>
            <person name="Nagy L.G."/>
            <person name="Nolan M."/>
            <person name="Ohm R.A."/>
            <person name="Patyshakuliyeva A."/>
            <person name="Rokas A."/>
            <person name="Ruiz-Duenas F.J."/>
            <person name="Sabat G."/>
            <person name="Salamov A."/>
            <person name="Samejima M."/>
            <person name="Schmutz J."/>
            <person name="Slot J.C."/>
            <person name="St John F."/>
            <person name="Stenlid J."/>
            <person name="Sun H."/>
            <person name="Sun S."/>
            <person name="Syed K."/>
            <person name="Tsang A."/>
            <person name="Wiebenga A."/>
            <person name="Young D."/>
            <person name="Pisabarro A."/>
            <person name="Eastwood D.C."/>
            <person name="Martin F."/>
            <person name="Cullen D."/>
            <person name="Grigoriev I.V."/>
            <person name="Hibbett D.S."/>
        </authorList>
    </citation>
    <scope>NUCLEOTIDE SEQUENCE</scope>
    <source>
        <strain evidence="4">FP-58527</strain>
    </source>
</reference>
<proteinExistence type="predicted"/>
<accession>S8FPJ5</accession>
<name>S8FPJ5_FOMSC</name>
<feature type="region of interest" description="Disordered" evidence="1">
    <location>
        <begin position="249"/>
        <end position="323"/>
    </location>
</feature>
<dbReference type="STRING" id="743788.S8FPJ5"/>
<protein>
    <recommendedName>
        <fullName evidence="2">Fungal-type protein kinase domain-containing protein</fullName>
    </recommendedName>
</protein>
<organism evidence="3 4">
    <name type="scientific">Fomitopsis schrenkii</name>
    <name type="common">Brown rot fungus</name>
    <dbReference type="NCBI Taxonomy" id="2126942"/>
    <lineage>
        <taxon>Eukaryota</taxon>
        <taxon>Fungi</taxon>
        <taxon>Dikarya</taxon>
        <taxon>Basidiomycota</taxon>
        <taxon>Agaricomycotina</taxon>
        <taxon>Agaricomycetes</taxon>
        <taxon>Polyporales</taxon>
        <taxon>Fomitopsis</taxon>
    </lineage>
</organism>
<evidence type="ECO:0000313" key="4">
    <source>
        <dbReference type="Proteomes" id="UP000015241"/>
    </source>
</evidence>
<dbReference type="PANTHER" id="PTHR38248:SF2">
    <property type="entry name" value="FUNK1 11"/>
    <property type="match status" value="1"/>
</dbReference>
<dbReference type="OrthoDB" id="2799233at2759"/>
<feature type="region of interest" description="Disordered" evidence="1">
    <location>
        <begin position="642"/>
        <end position="696"/>
    </location>
</feature>
<evidence type="ECO:0000256" key="1">
    <source>
        <dbReference type="SAM" id="MobiDB-lite"/>
    </source>
</evidence>
<evidence type="ECO:0000313" key="3">
    <source>
        <dbReference type="EMBL" id="EPT00195.1"/>
    </source>
</evidence>
<feature type="compositionally biased region" description="Polar residues" evidence="1">
    <location>
        <begin position="667"/>
        <end position="684"/>
    </location>
</feature>
<sequence>MSTSKPLPQEPKTPSRSGVANTTNKSVHSTPAQVSAQKRILNANGVADSGVHGEFIKDAYPNHTRWDVDVDTFINAVFHFDWKDILPNPCGQSGEYTLSADDVQDFLNTSKETATYEPFCKVGNALLSQLYGDVGPTDTSRAQNRRKAIIEHRAKKLGGKVPVRTYVGKLGARAKEAIGEHGLREKPDLTYGLEDTRKPDWRWVTVAMEVERGDAMAADQLSDILLKEQGGIFVVLDNPGILADKLANTRDGRVGTGHSKKPQALPRGPSAGPSHQSRGPNSNPGAQRVSGAVSTGSKRKHESQASTESSSKRARTSKADKPRVIIKKESQLLKYLTKVMSHNVRSYAIGWLIQDDKLRLVYGDRMGVVFTKPIEFFGTDANMFLLVVAAMGAAGVHELGIHPNVHYPRLRVGGEPSMCRDVFDKEHGYEGAMLRVEKQGEDGSGVLEYDFDVDKKARRSVYTEFGLIGRGTTVIPVKARPRAGAASGSQASESEELVAKIAWPHAARTGEDVFIRKVRSGLKDAGKKKILQHIVDMKAAMTKDMKEMNMPRHAMGLCPDEQDVRVCRILILMCYIPLDAIGSQAEFHLVFVQSVRAHYWVYETSKVLHRDISMNNIMWYRRGDEIIGVLCDWDLAEDQSNGQRPGIDIGQADAAVPSGKGKGKSVPSRQSPHIASLPSNQQNVGRPAATSEEKVKPRYRTGTGPFMALDLLCEGIAPVHKYRHDLESFFYLYACAAATFNPGGEPKMRVIRQWDDADLLRIGDNKRRFLYNRTKYDEVFQDASVDFAPSVDSFLQKWWTLFWNVAKASGDADEFRRGKFLSLEDERNIAFVERRRDDIVTYQVFMGIMGEPLESPEAAEASAH</sequence>
<evidence type="ECO:0000259" key="2">
    <source>
        <dbReference type="Pfam" id="PF17667"/>
    </source>
</evidence>
<dbReference type="eggNOG" id="ENOG502SVH8">
    <property type="taxonomic scope" value="Eukaryota"/>
</dbReference>
<dbReference type="EMBL" id="KE504151">
    <property type="protein sequence ID" value="EPT00195.1"/>
    <property type="molecule type" value="Genomic_DNA"/>
</dbReference>
<keyword evidence="4" id="KW-1185">Reference proteome</keyword>
<dbReference type="Pfam" id="PF17667">
    <property type="entry name" value="Pkinase_fungal"/>
    <property type="match status" value="2"/>
</dbReference>
<feature type="compositionally biased region" description="Polar residues" evidence="1">
    <location>
        <begin position="273"/>
        <end position="285"/>
    </location>
</feature>
<dbReference type="InterPro" id="IPR040976">
    <property type="entry name" value="Pkinase_fungal"/>
</dbReference>
<dbReference type="Proteomes" id="UP000015241">
    <property type="component" value="Unassembled WGS sequence"/>
</dbReference>
<feature type="domain" description="Fungal-type protein kinase" evidence="2">
    <location>
        <begin position="325"/>
        <end position="641"/>
    </location>
</feature>
<gene>
    <name evidence="3" type="ORF">FOMPIDRAFT_1050020</name>
</gene>
<dbReference type="Gene3D" id="1.10.510.10">
    <property type="entry name" value="Transferase(Phosphotransferase) domain 1"/>
    <property type="match status" value="1"/>
</dbReference>
<feature type="region of interest" description="Disordered" evidence="1">
    <location>
        <begin position="1"/>
        <end position="32"/>
    </location>
</feature>